<feature type="compositionally biased region" description="Basic and acidic residues" evidence="6">
    <location>
        <begin position="302"/>
        <end position="317"/>
    </location>
</feature>
<comment type="subcellular location">
    <subcellularLocation>
        <location evidence="1 5">Nucleus</location>
    </subcellularLocation>
</comment>
<comment type="similarity">
    <text evidence="2 5">Belongs to the Aux/IAA family.</text>
</comment>
<evidence type="ECO:0000256" key="5">
    <source>
        <dbReference type="RuleBase" id="RU004549"/>
    </source>
</evidence>
<dbReference type="EMBL" id="CM035414">
    <property type="protein sequence ID" value="KAH7429533.1"/>
    <property type="molecule type" value="Genomic_DNA"/>
</dbReference>
<dbReference type="InterPro" id="IPR033389">
    <property type="entry name" value="AUX/IAA_dom"/>
</dbReference>
<dbReference type="PANTHER" id="PTHR31734:SF28">
    <property type="entry name" value="AUXIN-RESPONSIVE PROTEIN IAA13"/>
    <property type="match status" value="1"/>
</dbReference>
<gene>
    <name evidence="8" type="ORF">KP509_09G054500</name>
</gene>
<keyword evidence="3 5" id="KW-0678">Repressor</keyword>
<dbReference type="GO" id="GO:0009734">
    <property type="term" value="P:auxin-activated signaling pathway"/>
    <property type="evidence" value="ECO:0007669"/>
    <property type="project" value="UniProtKB-UniRule"/>
</dbReference>
<dbReference type="AlphaFoldDB" id="A0A8T2U6Y5"/>
<evidence type="ECO:0000313" key="9">
    <source>
        <dbReference type="Proteomes" id="UP000825935"/>
    </source>
</evidence>
<dbReference type="InterPro" id="IPR053793">
    <property type="entry name" value="PB1-like"/>
</dbReference>
<keyword evidence="9" id="KW-1185">Reference proteome</keyword>
<dbReference type="InterPro" id="IPR003311">
    <property type="entry name" value="AUX_IAA"/>
</dbReference>
<feature type="compositionally biased region" description="Polar residues" evidence="6">
    <location>
        <begin position="281"/>
        <end position="294"/>
    </location>
</feature>
<dbReference type="Gene3D" id="3.10.20.90">
    <property type="entry name" value="Phosphatidylinositol 3-kinase Catalytic Subunit, Chain A, domain 1"/>
    <property type="match status" value="1"/>
</dbReference>
<comment type="caution">
    <text evidence="8">The sequence shown here is derived from an EMBL/GenBank/DDBJ whole genome shotgun (WGS) entry which is preliminary data.</text>
</comment>
<keyword evidence="5" id="KW-0804">Transcription</keyword>
<comment type="function">
    <text evidence="5">Aux/IAA proteins are short-lived transcriptional factors that function as repressors of early auxin response genes at low auxin concentrations.</text>
</comment>
<accession>A0A8T2U6Y5</accession>
<proteinExistence type="inferred from homology"/>
<evidence type="ECO:0000259" key="7">
    <source>
        <dbReference type="PROSITE" id="PS51745"/>
    </source>
</evidence>
<dbReference type="SUPFAM" id="SSF54277">
    <property type="entry name" value="CAD &amp; PB1 domains"/>
    <property type="match status" value="1"/>
</dbReference>
<evidence type="ECO:0000256" key="1">
    <source>
        <dbReference type="ARBA" id="ARBA00004123"/>
    </source>
</evidence>
<dbReference type="PANTHER" id="PTHR31734">
    <property type="entry name" value="AUXIN-RESPONSIVE PROTEIN IAA17"/>
    <property type="match status" value="1"/>
</dbReference>
<dbReference type="GO" id="GO:0005634">
    <property type="term" value="C:nucleus"/>
    <property type="evidence" value="ECO:0007669"/>
    <property type="project" value="UniProtKB-SubCell"/>
</dbReference>
<dbReference type="GO" id="GO:0006355">
    <property type="term" value="P:regulation of DNA-templated transcription"/>
    <property type="evidence" value="ECO:0007669"/>
    <property type="project" value="InterPro"/>
</dbReference>
<keyword evidence="5" id="KW-0539">Nucleus</keyword>
<evidence type="ECO:0000256" key="4">
    <source>
        <dbReference type="ARBA" id="ARBA00023294"/>
    </source>
</evidence>
<comment type="subunit">
    <text evidence="5">Homodimers and heterodimers.</text>
</comment>
<sequence>MSDGSCDGGCVGGTAYVFPGNTQLEDSKEKLRTGDEPLVKERDYMSLGLAPVAEDQPLAVSMDCDNVELSLGLRPPDKTAVQEVASDDLEQVSMQAATQIRDQPPKGRAPLPGERAQQFWQKDFRVSLSNDHHHHYHQHAPTLRQADGQVVPEVSNFGKGCASGSSAWGTMQISVPVPKMSTTPAKRSYQDCATGGFRHFEMQGSQADTSAVPSHAIGNYAWNKETLKSSSYTGFGQGLPNHPNVSGISTLYGHNARQVSGAMPPPSSFMITQAPMGKSLPNPSSAHTITNGAPSSSQSSESPDKHEPVRENCRNREPVVGWPPVRSFRKNTLQATHSSNRMKSEEPNMKNTGVLTSDGNLDVLGQSRTANLSAFFIKAKLDGVRICRKVDLSAYNSYDELKGVLQEMFHSFVSDNAKLDLLHGRNYVVTYEDKDGDYLLVGDVPWHMFLESSVKSLRIMKAMDAIAIGEKGSAKLRAVPEGQTS</sequence>
<keyword evidence="5" id="KW-0805">Transcription regulation</keyword>
<evidence type="ECO:0000256" key="6">
    <source>
        <dbReference type="SAM" id="MobiDB-lite"/>
    </source>
</evidence>
<dbReference type="Pfam" id="PF02309">
    <property type="entry name" value="AUX_IAA"/>
    <property type="match status" value="1"/>
</dbReference>
<evidence type="ECO:0000313" key="8">
    <source>
        <dbReference type="EMBL" id="KAH7429533.1"/>
    </source>
</evidence>
<organism evidence="8 9">
    <name type="scientific">Ceratopteris richardii</name>
    <name type="common">Triangle waterfern</name>
    <dbReference type="NCBI Taxonomy" id="49495"/>
    <lineage>
        <taxon>Eukaryota</taxon>
        <taxon>Viridiplantae</taxon>
        <taxon>Streptophyta</taxon>
        <taxon>Embryophyta</taxon>
        <taxon>Tracheophyta</taxon>
        <taxon>Polypodiopsida</taxon>
        <taxon>Polypodiidae</taxon>
        <taxon>Polypodiales</taxon>
        <taxon>Pteridineae</taxon>
        <taxon>Pteridaceae</taxon>
        <taxon>Parkerioideae</taxon>
        <taxon>Ceratopteris</taxon>
    </lineage>
</organism>
<evidence type="ECO:0000256" key="2">
    <source>
        <dbReference type="ARBA" id="ARBA00006728"/>
    </source>
</evidence>
<protein>
    <recommendedName>
        <fullName evidence="5">Auxin-responsive protein</fullName>
    </recommendedName>
</protein>
<name>A0A8T2U6Y5_CERRI</name>
<dbReference type="Proteomes" id="UP000825935">
    <property type="component" value="Chromosome 9"/>
</dbReference>
<keyword evidence="4 5" id="KW-0927">Auxin signaling pathway</keyword>
<feature type="compositionally biased region" description="Polar residues" evidence="6">
    <location>
        <begin position="330"/>
        <end position="341"/>
    </location>
</feature>
<reference evidence="8" key="1">
    <citation type="submission" date="2021-08" db="EMBL/GenBank/DDBJ databases">
        <title>WGS assembly of Ceratopteris richardii.</title>
        <authorList>
            <person name="Marchant D.B."/>
            <person name="Chen G."/>
            <person name="Jenkins J."/>
            <person name="Shu S."/>
            <person name="Leebens-Mack J."/>
            <person name="Grimwood J."/>
            <person name="Schmutz J."/>
            <person name="Soltis P."/>
            <person name="Soltis D."/>
            <person name="Chen Z.-H."/>
        </authorList>
    </citation>
    <scope>NUCLEOTIDE SEQUENCE</scope>
    <source>
        <strain evidence="8">Whitten #5841</strain>
        <tissue evidence="8">Leaf</tissue>
    </source>
</reference>
<feature type="region of interest" description="Disordered" evidence="6">
    <location>
        <begin position="272"/>
        <end position="354"/>
    </location>
</feature>
<dbReference type="PROSITE" id="PS51745">
    <property type="entry name" value="PB1"/>
    <property type="match status" value="1"/>
</dbReference>
<dbReference type="OrthoDB" id="1922918at2759"/>
<evidence type="ECO:0000256" key="3">
    <source>
        <dbReference type="ARBA" id="ARBA00022491"/>
    </source>
</evidence>
<feature type="domain" description="PB1" evidence="7">
    <location>
        <begin position="374"/>
        <end position="464"/>
    </location>
</feature>